<evidence type="ECO:0000256" key="8">
    <source>
        <dbReference type="PIRSR" id="PIRSR618044-2"/>
    </source>
</evidence>
<keyword evidence="12" id="KW-0645">Protease</keyword>
<evidence type="ECO:0000256" key="2">
    <source>
        <dbReference type="ARBA" id="ARBA00022729"/>
    </source>
</evidence>
<feature type="region of interest" description="Disordered" evidence="10">
    <location>
        <begin position="344"/>
        <end position="396"/>
    </location>
</feature>
<keyword evidence="12" id="KW-0121">Carboxypeptidase</keyword>
<evidence type="ECO:0000256" key="9">
    <source>
        <dbReference type="RuleBase" id="RU004016"/>
    </source>
</evidence>
<dbReference type="InterPro" id="IPR007730">
    <property type="entry name" value="SPOR-like_dom"/>
</dbReference>
<feature type="binding site" evidence="8">
    <location>
        <position position="199"/>
    </location>
    <ligand>
        <name>substrate</name>
    </ligand>
</feature>
<dbReference type="GO" id="GO:0009002">
    <property type="term" value="F:serine-type D-Ala-D-Ala carboxypeptidase activity"/>
    <property type="evidence" value="ECO:0007669"/>
    <property type="project" value="InterPro"/>
</dbReference>
<dbReference type="Gene3D" id="3.40.710.10">
    <property type="entry name" value="DD-peptidase/beta-lactamase superfamily"/>
    <property type="match status" value="1"/>
</dbReference>
<comment type="caution">
    <text evidence="12">The sequence shown here is derived from an EMBL/GenBank/DDBJ whole genome shotgun (WGS) entry which is preliminary data.</text>
</comment>
<evidence type="ECO:0000256" key="10">
    <source>
        <dbReference type="SAM" id="MobiDB-lite"/>
    </source>
</evidence>
<dbReference type="GO" id="GO:0006508">
    <property type="term" value="P:proteolysis"/>
    <property type="evidence" value="ECO:0007669"/>
    <property type="project" value="InterPro"/>
</dbReference>
<evidence type="ECO:0000256" key="5">
    <source>
        <dbReference type="ARBA" id="ARBA00022984"/>
    </source>
</evidence>
<sequence length="482" mass="50581">MGQQAAANEKYAAFVIDANNGKVLFNRYADDKRYPASLTKMMTLYMMFEALETGRAKLSTPMKVSAFAASRPPTKLGVRAGSTLSVEEAIYGLITRSANDASAVIAEYLGGSEARFAEMMTAKARGLGMSRTTFRNPHGLPNPGQSTTARDMATLGISLREHFPQYYKYFSASSFNFRGQTIRGHNRLLGRIAGVDGIKTGYINASGYNLVSSVSTGNKRLVAVVMGGRTGATRDAHMAELIKEYLPQATTRKSGPLIASWTPGGKGAAPSAGRRTVAALPDRVPVPTMRAASIDARVASAYGSNAAGAVNQAIAAPASRPAIGQDALRNALNQRAPAQRLTVPTANALAPETVAPSPAARRPSLPTAPIPRASIPNAPRPPAAIPSASLDARPTGSVAQSSGWMVQIASTPAKSTAIAMLNEARQQTGNVLANAQALTEVVSSGPETLYRARFAGFSTQAEADDACTALRSRSFACYSVAN</sequence>
<reference evidence="12 13" key="1">
    <citation type="submission" date="2019-08" db="EMBL/GenBank/DDBJ databases">
        <title>Aureimonas fodiniaquatilis sp. nov., isolated from a coal mine wastewater.</title>
        <authorList>
            <person name="Kim W."/>
        </authorList>
    </citation>
    <scope>NUCLEOTIDE SEQUENCE [LARGE SCALE GENOMIC DNA]</scope>
    <source>
        <strain evidence="12 13">CAU 1482</strain>
    </source>
</reference>
<dbReference type="Pfam" id="PF00768">
    <property type="entry name" value="Peptidase_S11"/>
    <property type="match status" value="1"/>
</dbReference>
<dbReference type="Proteomes" id="UP000324738">
    <property type="component" value="Unassembled WGS sequence"/>
</dbReference>
<proteinExistence type="inferred from homology"/>
<dbReference type="InterPro" id="IPR036680">
    <property type="entry name" value="SPOR-like_sf"/>
</dbReference>
<organism evidence="12 13">
    <name type="scientific">Aureimonas fodinaquatilis</name>
    <dbReference type="NCBI Taxonomy" id="2565783"/>
    <lineage>
        <taxon>Bacteria</taxon>
        <taxon>Pseudomonadati</taxon>
        <taxon>Pseudomonadota</taxon>
        <taxon>Alphaproteobacteria</taxon>
        <taxon>Hyphomicrobiales</taxon>
        <taxon>Aurantimonadaceae</taxon>
        <taxon>Aureimonas</taxon>
    </lineage>
</organism>
<dbReference type="OrthoDB" id="7912889at2"/>
<evidence type="ECO:0000256" key="1">
    <source>
        <dbReference type="ARBA" id="ARBA00007164"/>
    </source>
</evidence>
<feature type="active site" description="Proton acceptor" evidence="7">
    <location>
        <position position="40"/>
    </location>
</feature>
<evidence type="ECO:0000313" key="12">
    <source>
        <dbReference type="EMBL" id="KAA0971233.1"/>
    </source>
</evidence>
<comment type="similarity">
    <text evidence="1 9">Belongs to the peptidase S11 family.</text>
</comment>
<evidence type="ECO:0000256" key="4">
    <source>
        <dbReference type="ARBA" id="ARBA00022960"/>
    </source>
</evidence>
<feature type="active site" description="Acyl-ester intermediate" evidence="7">
    <location>
        <position position="37"/>
    </location>
</feature>
<accession>A0A5B0DXN0</accession>
<dbReference type="PANTHER" id="PTHR21581">
    <property type="entry name" value="D-ALANYL-D-ALANINE CARBOXYPEPTIDASE"/>
    <property type="match status" value="1"/>
</dbReference>
<keyword evidence="3" id="KW-0378">Hydrolase</keyword>
<dbReference type="GO" id="GO:0008360">
    <property type="term" value="P:regulation of cell shape"/>
    <property type="evidence" value="ECO:0007669"/>
    <property type="project" value="UniProtKB-KW"/>
</dbReference>
<dbReference type="InterPro" id="IPR012338">
    <property type="entry name" value="Beta-lactam/transpept-like"/>
</dbReference>
<dbReference type="GO" id="GO:0071555">
    <property type="term" value="P:cell wall organization"/>
    <property type="evidence" value="ECO:0007669"/>
    <property type="project" value="UniProtKB-KW"/>
</dbReference>
<dbReference type="Pfam" id="PF05036">
    <property type="entry name" value="SPOR"/>
    <property type="match status" value="1"/>
</dbReference>
<dbReference type="Gene3D" id="3.30.70.1070">
    <property type="entry name" value="Sporulation related repeat"/>
    <property type="match status" value="1"/>
</dbReference>
<gene>
    <name evidence="12" type="ORF">FPY71_08340</name>
</gene>
<dbReference type="EMBL" id="VTWH01000002">
    <property type="protein sequence ID" value="KAA0971233.1"/>
    <property type="molecule type" value="Genomic_DNA"/>
</dbReference>
<keyword evidence="13" id="KW-1185">Reference proteome</keyword>
<feature type="active site" evidence="7">
    <location>
        <position position="97"/>
    </location>
</feature>
<keyword evidence="4" id="KW-0133">Cell shape</keyword>
<keyword evidence="2" id="KW-0732">Signal</keyword>
<name>A0A5B0DXN0_9HYPH</name>
<dbReference type="PRINTS" id="PR00725">
    <property type="entry name" value="DADACBPTASE1"/>
</dbReference>
<dbReference type="GO" id="GO:0042834">
    <property type="term" value="F:peptidoglycan binding"/>
    <property type="evidence" value="ECO:0007669"/>
    <property type="project" value="InterPro"/>
</dbReference>
<evidence type="ECO:0000313" key="13">
    <source>
        <dbReference type="Proteomes" id="UP000324738"/>
    </source>
</evidence>
<dbReference type="PANTHER" id="PTHR21581:SF6">
    <property type="entry name" value="TRAFFICKING PROTEIN PARTICLE COMPLEX SUBUNIT 12"/>
    <property type="match status" value="1"/>
</dbReference>
<evidence type="ECO:0000256" key="7">
    <source>
        <dbReference type="PIRSR" id="PIRSR618044-1"/>
    </source>
</evidence>
<feature type="compositionally biased region" description="Low complexity" evidence="10">
    <location>
        <begin position="355"/>
        <end position="377"/>
    </location>
</feature>
<dbReference type="InterPro" id="IPR001967">
    <property type="entry name" value="Peptidase_S11_N"/>
</dbReference>
<evidence type="ECO:0000259" key="11">
    <source>
        <dbReference type="PROSITE" id="PS51724"/>
    </source>
</evidence>
<keyword evidence="5" id="KW-0573">Peptidoglycan synthesis</keyword>
<evidence type="ECO:0000256" key="3">
    <source>
        <dbReference type="ARBA" id="ARBA00022801"/>
    </source>
</evidence>
<evidence type="ECO:0000256" key="6">
    <source>
        <dbReference type="ARBA" id="ARBA00023316"/>
    </source>
</evidence>
<protein>
    <submittedName>
        <fullName evidence="12">D-alanyl-D-alanine carboxypeptidase</fullName>
    </submittedName>
</protein>
<dbReference type="InterPro" id="IPR018044">
    <property type="entry name" value="Peptidase_S11"/>
</dbReference>
<dbReference type="GO" id="GO:0009252">
    <property type="term" value="P:peptidoglycan biosynthetic process"/>
    <property type="evidence" value="ECO:0007669"/>
    <property type="project" value="UniProtKB-KW"/>
</dbReference>
<dbReference type="SUPFAM" id="SSF56601">
    <property type="entry name" value="beta-lactamase/transpeptidase-like"/>
    <property type="match status" value="1"/>
</dbReference>
<dbReference type="AlphaFoldDB" id="A0A5B0DXN0"/>
<dbReference type="PROSITE" id="PS51724">
    <property type="entry name" value="SPOR"/>
    <property type="match status" value="1"/>
</dbReference>
<keyword evidence="6" id="KW-0961">Cell wall biogenesis/degradation</keyword>
<feature type="domain" description="SPOR" evidence="11">
    <location>
        <begin position="398"/>
        <end position="482"/>
    </location>
</feature>